<keyword evidence="3" id="KW-1185">Reference proteome</keyword>
<proteinExistence type="predicted"/>
<name>I0EQ00_HELC0</name>
<dbReference type="KEGG" id="hce:HCW_08830"/>
<dbReference type="EMBL" id="CP003479">
    <property type="protein sequence ID" value="AFI05019.1"/>
    <property type="molecule type" value="Genomic_DNA"/>
</dbReference>
<feature type="compositionally biased region" description="Polar residues" evidence="1">
    <location>
        <begin position="26"/>
        <end position="35"/>
    </location>
</feature>
<evidence type="ECO:0000256" key="1">
    <source>
        <dbReference type="SAM" id="MobiDB-lite"/>
    </source>
</evidence>
<sequence length="44" mass="5215">MSRTSNDQRSDVKNSNNKDYKHNHNNRSNQLNPNHSEYKGNKDK</sequence>
<protein>
    <submittedName>
        <fullName evidence="2">Uncharacterized protein</fullName>
    </submittedName>
</protein>
<evidence type="ECO:0000313" key="2">
    <source>
        <dbReference type="EMBL" id="AFI05019.1"/>
    </source>
</evidence>
<reference evidence="3" key="1">
    <citation type="submission" date="2012-04" db="EMBL/GenBank/DDBJ databases">
        <title>Complete genome sequence of Helicobacter cetorum strain MIT 00-7128.</title>
        <authorList>
            <person name="Kersulyte D."/>
            <person name="Berg D.E."/>
        </authorList>
    </citation>
    <scope>NUCLEOTIDE SEQUENCE [LARGE SCALE GENOMIC DNA]</scope>
    <source>
        <strain evidence="3">MIT 00-7128</strain>
    </source>
</reference>
<feature type="compositionally biased region" description="Basic and acidic residues" evidence="1">
    <location>
        <begin position="1"/>
        <end position="22"/>
    </location>
</feature>
<accession>I0EQ00</accession>
<feature type="region of interest" description="Disordered" evidence="1">
    <location>
        <begin position="1"/>
        <end position="44"/>
    </location>
</feature>
<organism evidence="2 3">
    <name type="scientific">Helicobacter cetorum (strain ATCC BAA-429 / MIT 00-7128)</name>
    <dbReference type="NCBI Taxonomy" id="182217"/>
    <lineage>
        <taxon>Bacteria</taxon>
        <taxon>Pseudomonadati</taxon>
        <taxon>Campylobacterota</taxon>
        <taxon>Epsilonproteobacteria</taxon>
        <taxon>Campylobacterales</taxon>
        <taxon>Helicobacteraceae</taxon>
        <taxon>Helicobacter</taxon>
    </lineage>
</organism>
<dbReference type="Proteomes" id="UP000005010">
    <property type="component" value="Chromosome"/>
</dbReference>
<dbReference type="AlphaFoldDB" id="I0EQ00"/>
<dbReference type="PATRIC" id="fig|182217.3.peg.1870"/>
<dbReference type="RefSeq" id="WP_014661879.1">
    <property type="nucleotide sequence ID" value="NC_017737.1"/>
</dbReference>
<gene>
    <name evidence="2" type="ordered locus">HCW_08830</name>
</gene>
<evidence type="ECO:0000313" key="3">
    <source>
        <dbReference type="Proteomes" id="UP000005010"/>
    </source>
</evidence>
<dbReference type="HOGENOM" id="CLU_207821_1_2_7"/>